<comment type="caution">
    <text evidence="3">The sequence shown here is derived from an EMBL/GenBank/DDBJ whole genome shotgun (WGS) entry which is preliminary data.</text>
</comment>
<dbReference type="Proteomes" id="UP000244128">
    <property type="component" value="Unassembled WGS sequence"/>
</dbReference>
<dbReference type="GO" id="GO:0016887">
    <property type="term" value="F:ATP hydrolysis activity"/>
    <property type="evidence" value="ECO:0007669"/>
    <property type="project" value="InterPro"/>
</dbReference>
<feature type="domain" description="Rad50/SbcC-type AAA" evidence="2">
    <location>
        <begin position="9"/>
        <end position="281"/>
    </location>
</feature>
<proteinExistence type="predicted"/>
<accession>A0A2T5HV15</accession>
<evidence type="ECO:0000313" key="4">
    <source>
        <dbReference type="Proteomes" id="UP000244128"/>
    </source>
</evidence>
<evidence type="ECO:0000259" key="2">
    <source>
        <dbReference type="Pfam" id="PF13476"/>
    </source>
</evidence>
<dbReference type="SUPFAM" id="SSF52540">
    <property type="entry name" value="P-loop containing nucleoside triphosphate hydrolases"/>
    <property type="match status" value="1"/>
</dbReference>
<dbReference type="AlphaFoldDB" id="A0A2T5HV15"/>
<evidence type="ECO:0000256" key="1">
    <source>
        <dbReference type="SAM" id="Coils"/>
    </source>
</evidence>
<evidence type="ECO:0000313" key="3">
    <source>
        <dbReference type="EMBL" id="PTQ75422.1"/>
    </source>
</evidence>
<gene>
    <name evidence="3" type="ORF">C8R26_12414</name>
</gene>
<dbReference type="InterPro" id="IPR027417">
    <property type="entry name" value="P-loop_NTPase"/>
</dbReference>
<dbReference type="Pfam" id="PF13476">
    <property type="entry name" value="AAA_23"/>
    <property type="match status" value="1"/>
</dbReference>
<dbReference type="Gene3D" id="3.40.50.300">
    <property type="entry name" value="P-loop containing nucleotide triphosphate hydrolases"/>
    <property type="match status" value="1"/>
</dbReference>
<organism evidence="3 4">
    <name type="scientific">Nitrosomonas oligotropha</name>
    <dbReference type="NCBI Taxonomy" id="42354"/>
    <lineage>
        <taxon>Bacteria</taxon>
        <taxon>Pseudomonadati</taxon>
        <taxon>Pseudomonadota</taxon>
        <taxon>Betaproteobacteria</taxon>
        <taxon>Nitrosomonadales</taxon>
        <taxon>Nitrosomonadaceae</taxon>
        <taxon>Nitrosomonas</taxon>
    </lineage>
</organism>
<dbReference type="EMBL" id="QAOI01000024">
    <property type="protein sequence ID" value="PTQ75422.1"/>
    <property type="molecule type" value="Genomic_DNA"/>
</dbReference>
<protein>
    <submittedName>
        <fullName evidence="3">AAA domain-containing protein</fullName>
    </submittedName>
</protein>
<reference evidence="3 4" key="1">
    <citation type="submission" date="2018-04" db="EMBL/GenBank/DDBJ databases">
        <title>Active sludge and wastewater microbial communities from Klosterneuburg, Austria.</title>
        <authorList>
            <person name="Wagner M."/>
        </authorList>
    </citation>
    <scope>NUCLEOTIDE SEQUENCE [LARGE SCALE GENOMIC DNA]</scope>
    <source>
        <strain evidence="3 4">Nm49</strain>
    </source>
</reference>
<sequence length="575" mass="63040">MRIKRIASSGFLAVKNIEVDVRSPIILFCGTNEAGKSSLRDGIHQAFTGENPRVQLKKNYKFLVNDKDHSGYTYVDYDGNQKAAITIPNGTHELTGSLHSALPYVLNPAFFASITPDDRTKFLFDLGNLRSDGAEVKQKLLDRGCDAGKVDEIMPFLRSSFENAHKQAIERTKEARTSWKTVTTENYGDKKAEGWKAPQAPAVDDAVKEKAEAELSRVDAELEQENQKLGAMQAALNGANHRAGEITRLRELAEKESRIREKLDHDRLQVEEWQTKIEETRKLALGSRPGAVACKCPECDAELVFTGTELIARAGDMHGDEDAAASLGKYENALSMFKNAIANGERDLAAATAAREQLALMKDDQETPNQKDVDALKAKISVLRSGRQQASTDLETINKNIRRASEAEAITQKAAEHHASVQAWDKIASALAPDGIPSEMLHAALDPINIRLSQSAAATGWKSVVINPDMSISYEERPYGLSSVSAKWRANVMIAEAISHVSGIKFLMADEFDLLDLPSRSACLKWLIGLSRSGEIDSVLLFGTLKEKPAKLPAEVTAHWIQDGVLVDQIVEAAA</sequence>
<feature type="coiled-coil region" evidence="1">
    <location>
        <begin position="203"/>
        <end position="242"/>
    </location>
</feature>
<dbReference type="RefSeq" id="WP_107804006.1">
    <property type="nucleotide sequence ID" value="NZ_QAOI01000024.1"/>
</dbReference>
<keyword evidence="1" id="KW-0175">Coiled coil</keyword>
<dbReference type="InterPro" id="IPR038729">
    <property type="entry name" value="Rad50/SbcC_AAA"/>
</dbReference>
<dbReference type="GO" id="GO:0006302">
    <property type="term" value="P:double-strand break repair"/>
    <property type="evidence" value="ECO:0007669"/>
    <property type="project" value="InterPro"/>
</dbReference>
<name>A0A2T5HV15_9PROT</name>